<dbReference type="GeneID" id="78296320"/>
<dbReference type="EMBL" id="QEKH01000026">
    <property type="protein sequence ID" value="PVY38414.1"/>
    <property type="molecule type" value="Genomic_DNA"/>
</dbReference>
<dbReference type="PROSITE" id="PS00105">
    <property type="entry name" value="AA_TRANSFER_CLASS_1"/>
    <property type="match status" value="1"/>
</dbReference>
<dbReference type="RefSeq" id="WP_116885033.1">
    <property type="nucleotide sequence ID" value="NZ_CABMMC010000073.1"/>
</dbReference>
<dbReference type="AlphaFoldDB" id="A0A2U1APS3"/>
<keyword evidence="1 3" id="KW-0032">Aminotransferase</keyword>
<keyword evidence="4" id="KW-1185">Reference proteome</keyword>
<feature type="domain" description="Aminotransferase class I/classII large" evidence="2">
    <location>
        <begin position="36"/>
        <end position="386"/>
    </location>
</feature>
<evidence type="ECO:0000256" key="1">
    <source>
        <dbReference type="RuleBase" id="RU000481"/>
    </source>
</evidence>
<evidence type="ECO:0000259" key="2">
    <source>
        <dbReference type="Pfam" id="PF00155"/>
    </source>
</evidence>
<evidence type="ECO:0000313" key="4">
    <source>
        <dbReference type="Proteomes" id="UP000245959"/>
    </source>
</evidence>
<dbReference type="InterPro" id="IPR004839">
    <property type="entry name" value="Aminotransferase_I/II_large"/>
</dbReference>
<dbReference type="PANTHER" id="PTHR42691:SF1">
    <property type="entry name" value="ASPARTATE AMINOTRANSFERASE YHDR-RELATED"/>
    <property type="match status" value="1"/>
</dbReference>
<dbReference type="CDD" id="cd00609">
    <property type="entry name" value="AAT_like"/>
    <property type="match status" value="1"/>
</dbReference>
<gene>
    <name evidence="3" type="ORF">C8D82_1267</name>
</gene>
<dbReference type="Proteomes" id="UP000245959">
    <property type="component" value="Unassembled WGS sequence"/>
</dbReference>
<proteinExistence type="inferred from homology"/>
<reference evidence="3 4" key="1">
    <citation type="submission" date="2018-04" db="EMBL/GenBank/DDBJ databases">
        <title>Genomic Encyclopedia of Type Strains, Phase IV (KMG-IV): sequencing the most valuable type-strain genomes for metagenomic binning, comparative biology and taxonomic classification.</title>
        <authorList>
            <person name="Goeker M."/>
        </authorList>
    </citation>
    <scope>NUCLEOTIDE SEQUENCE [LARGE SCALE GENOMIC DNA]</scope>
    <source>
        <strain evidence="3 4">DSM 14823</strain>
    </source>
</reference>
<dbReference type="GO" id="GO:0008483">
    <property type="term" value="F:transaminase activity"/>
    <property type="evidence" value="ECO:0007669"/>
    <property type="project" value="UniProtKB-KW"/>
</dbReference>
<organism evidence="3 4">
    <name type="scientific">Victivallis vadensis</name>
    <dbReference type="NCBI Taxonomy" id="172901"/>
    <lineage>
        <taxon>Bacteria</taxon>
        <taxon>Pseudomonadati</taxon>
        <taxon>Lentisphaerota</taxon>
        <taxon>Lentisphaeria</taxon>
        <taxon>Victivallales</taxon>
        <taxon>Victivallaceae</taxon>
        <taxon>Victivallis</taxon>
    </lineage>
</organism>
<comment type="cofactor">
    <cofactor evidence="1">
        <name>pyridoxal 5'-phosphate</name>
        <dbReference type="ChEBI" id="CHEBI:597326"/>
    </cofactor>
</comment>
<accession>A0A2U1APS3</accession>
<dbReference type="Gene3D" id="3.40.640.10">
    <property type="entry name" value="Type I PLP-dependent aspartate aminotransferase-like (Major domain)"/>
    <property type="match status" value="1"/>
</dbReference>
<dbReference type="InterPro" id="IPR015424">
    <property type="entry name" value="PyrdxlP-dep_Trfase"/>
</dbReference>
<keyword evidence="1 3" id="KW-0808">Transferase</keyword>
<sequence length="397" mass="43605">MQLITDEIKGYVANSSMIRRMFEAGIELRKKYGADKVYDFSLGNPDLPPPPEVKQALETIAARADRPFALGYMPNAGYPALREKLAVHLSKEQNVTVPASHVIMTCGAAGGINVFFRAVLEAGDEVICPAPYFVEYGFYAGNHRGRLIPVPSKDFTFELDLDALEKAFTAKTRAVILNTPNNPTGQIYTRAELTRFAEIIAAMEKKYNRTIYVVSDEPYRFLNFDNVELPGTFELFPHSVVIGSYSKNLSLAGERLGYIAVSPKIEGGDELVAALTICNRILGFVNAPALAQQILEVCMEAQVDLEIYRARRTAMAKILTDAGVEFNMPRGAFYFFPKSPVADDRQFVDALLKECILAVPGCGFGGPGYVRLAFCVDAKVIEGAAEGMKRAVASLKK</sequence>
<dbReference type="NCBIfam" id="NF005305">
    <property type="entry name" value="PRK06836.1"/>
    <property type="match status" value="1"/>
</dbReference>
<dbReference type="Pfam" id="PF00155">
    <property type="entry name" value="Aminotran_1_2"/>
    <property type="match status" value="1"/>
</dbReference>
<dbReference type="EC" id="2.6.1.-" evidence="1"/>
<dbReference type="InterPro" id="IPR015421">
    <property type="entry name" value="PyrdxlP-dep_Trfase_major"/>
</dbReference>
<comment type="similarity">
    <text evidence="1">Belongs to the class-I pyridoxal-phosphate-dependent aminotransferase family.</text>
</comment>
<dbReference type="PANTHER" id="PTHR42691">
    <property type="entry name" value="ASPARTATE AMINOTRANSFERASE YHDR-RELATED"/>
    <property type="match status" value="1"/>
</dbReference>
<dbReference type="GO" id="GO:0030170">
    <property type="term" value="F:pyridoxal phosphate binding"/>
    <property type="evidence" value="ECO:0007669"/>
    <property type="project" value="InterPro"/>
</dbReference>
<protein>
    <recommendedName>
        <fullName evidence="1">Aminotransferase</fullName>
        <ecNumber evidence="1">2.6.1.-</ecNumber>
    </recommendedName>
</protein>
<name>A0A2U1APS3_9BACT</name>
<comment type="caution">
    <text evidence="3">The sequence shown here is derived from an EMBL/GenBank/DDBJ whole genome shotgun (WGS) entry which is preliminary data.</text>
</comment>
<dbReference type="InterPro" id="IPR004838">
    <property type="entry name" value="NHTrfase_class1_PyrdxlP-BS"/>
</dbReference>
<evidence type="ECO:0000313" key="3">
    <source>
        <dbReference type="EMBL" id="PVY38414.1"/>
    </source>
</evidence>
<dbReference type="SUPFAM" id="SSF53383">
    <property type="entry name" value="PLP-dependent transferases"/>
    <property type="match status" value="1"/>
</dbReference>
<dbReference type="OrthoDB" id="9804474at2"/>